<dbReference type="CDD" id="cd17323">
    <property type="entry name" value="MFS_Tpo1_MDR_like"/>
    <property type="match status" value="1"/>
</dbReference>
<dbReference type="OrthoDB" id="6770063at2759"/>
<keyword evidence="4 5" id="KW-0472">Membrane</keyword>
<dbReference type="GO" id="GO:0022857">
    <property type="term" value="F:transmembrane transporter activity"/>
    <property type="evidence" value="ECO:0007669"/>
    <property type="project" value="InterPro"/>
</dbReference>
<feature type="transmembrane region" description="Helical" evidence="5">
    <location>
        <begin position="494"/>
        <end position="517"/>
    </location>
</feature>
<dbReference type="PROSITE" id="PS50850">
    <property type="entry name" value="MFS"/>
    <property type="match status" value="1"/>
</dbReference>
<gene>
    <name evidence="7" type="ORF">DM02DRAFT_709837</name>
</gene>
<evidence type="ECO:0000313" key="7">
    <source>
        <dbReference type="EMBL" id="PVH99975.1"/>
    </source>
</evidence>
<keyword evidence="3 5" id="KW-1133">Transmembrane helix</keyword>
<name>A0A2V1DPS0_9PLEO</name>
<evidence type="ECO:0000256" key="1">
    <source>
        <dbReference type="ARBA" id="ARBA00004141"/>
    </source>
</evidence>
<evidence type="ECO:0000256" key="4">
    <source>
        <dbReference type="ARBA" id="ARBA00023136"/>
    </source>
</evidence>
<dbReference type="SUPFAM" id="SSF103473">
    <property type="entry name" value="MFS general substrate transporter"/>
    <property type="match status" value="1"/>
</dbReference>
<dbReference type="InterPro" id="IPR011701">
    <property type="entry name" value="MFS"/>
</dbReference>
<dbReference type="AlphaFoldDB" id="A0A2V1DPS0"/>
<evidence type="ECO:0000259" key="6">
    <source>
        <dbReference type="PROSITE" id="PS50850"/>
    </source>
</evidence>
<evidence type="ECO:0000256" key="3">
    <source>
        <dbReference type="ARBA" id="ARBA00022989"/>
    </source>
</evidence>
<dbReference type="GO" id="GO:0016020">
    <property type="term" value="C:membrane"/>
    <property type="evidence" value="ECO:0007669"/>
    <property type="project" value="UniProtKB-SubCell"/>
</dbReference>
<dbReference type="Pfam" id="PF07690">
    <property type="entry name" value="MFS_1"/>
    <property type="match status" value="1"/>
</dbReference>
<organism evidence="7 8">
    <name type="scientific">Periconia macrospinosa</name>
    <dbReference type="NCBI Taxonomy" id="97972"/>
    <lineage>
        <taxon>Eukaryota</taxon>
        <taxon>Fungi</taxon>
        <taxon>Dikarya</taxon>
        <taxon>Ascomycota</taxon>
        <taxon>Pezizomycotina</taxon>
        <taxon>Dothideomycetes</taxon>
        <taxon>Pleosporomycetidae</taxon>
        <taxon>Pleosporales</taxon>
        <taxon>Massarineae</taxon>
        <taxon>Periconiaceae</taxon>
        <taxon>Periconia</taxon>
    </lineage>
</organism>
<dbReference type="Proteomes" id="UP000244855">
    <property type="component" value="Unassembled WGS sequence"/>
</dbReference>
<feature type="transmembrane region" description="Helical" evidence="5">
    <location>
        <begin position="425"/>
        <end position="448"/>
    </location>
</feature>
<sequence>MPFRKTEPANCESQVATLRPPLVSFESEQEANWEDREKFPTEKACHEISCNSVHNSIGEKLPQSNCIITWDGTTDPENPHNWTWKRKFATTILVSLFTFLSTFTSTMVTPVLGEIGDQFNIPEGFSRQLVMSIFLLGYTQGPFILAPLSEIYGRVTVLQSANLIYLVFNTACGFARTKNQILVFRFLSGIGGSAPQALCNGVLADTWPKEERGKGQAVYGLFTWLGPCIAPICGAYISSRTTWRWTFWSTSLVDVAVQILALVFLNETFAPIILGRKAKRLSKQLGHPFRTEYDSDERFTKILRKRLMLPLIMMFTHPAVQAPSIYLAYMYGVLFLVLSTFPLVWENSYHQSKQIASFNYLSLCVGLIIGLQISHRLMDWLYAYLKARKNLTSGVPEFRVPPMLLGGILCPIGLLIYGWTVQHNIHWIVPNIGCVILAIGLIIAFQCAQAYVVDAYDANYVASAAVVGVIERILCGFSFPLFATQMYGRLGLGWGNTLLAFVTLVLAMLGPVLLWFFGARIRALSTRGLN</sequence>
<feature type="domain" description="Major facilitator superfamily (MFS) profile" evidence="6">
    <location>
        <begin position="90"/>
        <end position="522"/>
    </location>
</feature>
<dbReference type="PANTHER" id="PTHR23502">
    <property type="entry name" value="MAJOR FACILITATOR SUPERFAMILY"/>
    <property type="match status" value="1"/>
</dbReference>
<feature type="transmembrane region" description="Helical" evidence="5">
    <location>
        <begin position="257"/>
        <end position="275"/>
    </location>
</feature>
<keyword evidence="2 5" id="KW-0812">Transmembrane</keyword>
<keyword evidence="8" id="KW-1185">Reference proteome</keyword>
<feature type="transmembrane region" description="Helical" evidence="5">
    <location>
        <begin position="460"/>
        <end position="482"/>
    </location>
</feature>
<evidence type="ECO:0000256" key="5">
    <source>
        <dbReference type="SAM" id="Phobius"/>
    </source>
</evidence>
<accession>A0A2V1DPS0</accession>
<comment type="subcellular location">
    <subcellularLocation>
        <location evidence="1">Membrane</location>
        <topology evidence="1">Multi-pass membrane protein</topology>
    </subcellularLocation>
</comment>
<feature type="transmembrane region" description="Helical" evidence="5">
    <location>
        <begin position="88"/>
        <end position="109"/>
    </location>
</feature>
<dbReference type="STRING" id="97972.A0A2V1DPS0"/>
<feature type="transmembrane region" description="Helical" evidence="5">
    <location>
        <begin position="217"/>
        <end position="237"/>
    </location>
</feature>
<protein>
    <submittedName>
        <fullName evidence="7">MFS multidrug transporter-like protein</fullName>
    </submittedName>
</protein>
<dbReference type="InterPro" id="IPR020846">
    <property type="entry name" value="MFS_dom"/>
</dbReference>
<feature type="transmembrane region" description="Helical" evidence="5">
    <location>
        <begin position="398"/>
        <end position="419"/>
    </location>
</feature>
<proteinExistence type="predicted"/>
<dbReference type="InterPro" id="IPR036259">
    <property type="entry name" value="MFS_trans_sf"/>
</dbReference>
<evidence type="ECO:0000256" key="2">
    <source>
        <dbReference type="ARBA" id="ARBA00022692"/>
    </source>
</evidence>
<dbReference type="EMBL" id="KZ805381">
    <property type="protein sequence ID" value="PVH99975.1"/>
    <property type="molecule type" value="Genomic_DNA"/>
</dbReference>
<feature type="transmembrane region" description="Helical" evidence="5">
    <location>
        <begin position="358"/>
        <end position="377"/>
    </location>
</feature>
<dbReference type="PANTHER" id="PTHR23502:SF60">
    <property type="entry name" value="MAJOR FACILITATOR SUPERFAMILY (MFS) PROFILE DOMAIN-CONTAINING PROTEIN-RELATED"/>
    <property type="match status" value="1"/>
</dbReference>
<dbReference type="Gene3D" id="1.20.1250.20">
    <property type="entry name" value="MFS general substrate transporter like domains"/>
    <property type="match status" value="1"/>
</dbReference>
<feature type="transmembrane region" description="Helical" evidence="5">
    <location>
        <begin position="307"/>
        <end position="338"/>
    </location>
</feature>
<dbReference type="FunFam" id="1.20.1250.20:FF:000011">
    <property type="entry name" value="MFS multidrug transporter, putative"/>
    <property type="match status" value="1"/>
</dbReference>
<feature type="transmembrane region" description="Helical" evidence="5">
    <location>
        <begin position="129"/>
        <end position="148"/>
    </location>
</feature>
<evidence type="ECO:0000313" key="8">
    <source>
        <dbReference type="Proteomes" id="UP000244855"/>
    </source>
</evidence>
<reference evidence="7 8" key="1">
    <citation type="journal article" date="2018" name="Sci. Rep.">
        <title>Comparative genomics provides insights into the lifestyle and reveals functional heterogeneity of dark septate endophytic fungi.</title>
        <authorList>
            <person name="Knapp D.G."/>
            <person name="Nemeth J.B."/>
            <person name="Barry K."/>
            <person name="Hainaut M."/>
            <person name="Henrissat B."/>
            <person name="Johnson J."/>
            <person name="Kuo A."/>
            <person name="Lim J.H.P."/>
            <person name="Lipzen A."/>
            <person name="Nolan M."/>
            <person name="Ohm R.A."/>
            <person name="Tamas L."/>
            <person name="Grigoriev I.V."/>
            <person name="Spatafora J.W."/>
            <person name="Nagy L.G."/>
            <person name="Kovacs G.M."/>
        </authorList>
    </citation>
    <scope>NUCLEOTIDE SEQUENCE [LARGE SCALE GENOMIC DNA]</scope>
    <source>
        <strain evidence="7 8">DSE2036</strain>
    </source>
</reference>